<dbReference type="EMBL" id="RQXS01000118">
    <property type="protein sequence ID" value="RZN54020.1"/>
    <property type="molecule type" value="Genomic_DNA"/>
</dbReference>
<accession>A0A8B3T9F5</accession>
<organism evidence="1 2">
    <name type="scientific">Avibacterium paragallinarum</name>
    <name type="common">Haemophilus gallinarum</name>
    <dbReference type="NCBI Taxonomy" id="728"/>
    <lineage>
        <taxon>Bacteria</taxon>
        <taxon>Pseudomonadati</taxon>
        <taxon>Pseudomonadota</taxon>
        <taxon>Gammaproteobacteria</taxon>
        <taxon>Pasteurellales</taxon>
        <taxon>Pasteurellaceae</taxon>
        <taxon>Avibacterium</taxon>
    </lineage>
</organism>
<gene>
    <name evidence="1" type="ORF">EIG79_12220</name>
</gene>
<evidence type="ECO:0000313" key="2">
    <source>
        <dbReference type="Proteomes" id="UP000294229"/>
    </source>
</evidence>
<sequence>MSEWISANEKQPDIGSEVLYYSMENGVGLGLVKAIDYDFVNDDGNSYKLLLIYDPNDDGEFITSAEYWISIPQPPQA</sequence>
<name>A0A8B3T9F5_AVIPA</name>
<evidence type="ECO:0008006" key="3">
    <source>
        <dbReference type="Google" id="ProtNLM"/>
    </source>
</evidence>
<dbReference type="Proteomes" id="UP000294229">
    <property type="component" value="Unassembled WGS sequence"/>
</dbReference>
<reference evidence="1 2" key="1">
    <citation type="submission" date="2018-11" db="EMBL/GenBank/DDBJ databases">
        <title>Sequencing Av. paragallinarum serogroups.</title>
        <authorList>
            <person name="Hellmuth J.E."/>
            <person name="Boucher C.E."/>
            <person name="Cason E.D."/>
        </authorList>
    </citation>
    <scope>NUCLEOTIDE SEQUENCE [LARGE SCALE GENOMIC DNA]</scope>
    <source>
        <strain evidence="1 2">SA-3</strain>
    </source>
</reference>
<comment type="caution">
    <text evidence="1">The sequence shown here is derived from an EMBL/GenBank/DDBJ whole genome shotgun (WGS) entry which is preliminary data.</text>
</comment>
<evidence type="ECO:0000313" key="1">
    <source>
        <dbReference type="EMBL" id="RZN54020.1"/>
    </source>
</evidence>
<proteinExistence type="predicted"/>
<dbReference type="RefSeq" id="WP_130239089.1">
    <property type="nucleotide sequence ID" value="NZ_RQXS01000118.1"/>
</dbReference>
<dbReference type="AlphaFoldDB" id="A0A8B3T9F5"/>
<protein>
    <recommendedName>
        <fullName evidence="3">DUF551 domain-containing protein</fullName>
    </recommendedName>
</protein>